<evidence type="ECO:0000313" key="6">
    <source>
        <dbReference type="EMBL" id="GAN03262.1"/>
    </source>
</evidence>
<dbReference type="PANTHER" id="PTHR22793">
    <property type="entry name" value="MYOCARDIN-RELATED TRANSCRIPTION FACTOR-RELATED"/>
    <property type="match status" value="1"/>
</dbReference>
<dbReference type="PANTHER" id="PTHR22793:SF12">
    <property type="entry name" value="MYOCARDIN-RELATED TRANSCRIPTION FACTOR, ISOFORM H"/>
    <property type="match status" value="1"/>
</dbReference>
<accession>A0A0C9MJF1</accession>
<dbReference type="AlphaFoldDB" id="A0A0C9MJF1"/>
<feature type="repeat" description="RPEL" evidence="4">
    <location>
        <begin position="135"/>
        <end position="160"/>
    </location>
</feature>
<feature type="region of interest" description="Disordered" evidence="5">
    <location>
        <begin position="140"/>
        <end position="164"/>
    </location>
</feature>
<dbReference type="PROSITE" id="PS51073">
    <property type="entry name" value="RPEL"/>
    <property type="match status" value="3"/>
</dbReference>
<keyword evidence="2" id="KW-0677">Repeat</keyword>
<evidence type="ECO:0000256" key="1">
    <source>
        <dbReference type="ARBA" id="ARBA00004123"/>
    </source>
</evidence>
<dbReference type="GO" id="GO:0003713">
    <property type="term" value="F:transcription coactivator activity"/>
    <property type="evidence" value="ECO:0007669"/>
    <property type="project" value="TreeGrafter"/>
</dbReference>
<comment type="subcellular location">
    <subcellularLocation>
        <location evidence="1">Nucleus</location>
    </subcellularLocation>
</comment>
<proteinExistence type="predicted"/>
<evidence type="ECO:0000256" key="5">
    <source>
        <dbReference type="SAM" id="MobiDB-lite"/>
    </source>
</evidence>
<keyword evidence="7" id="KW-1185">Reference proteome</keyword>
<feature type="repeat" description="RPEL" evidence="4">
    <location>
        <begin position="47"/>
        <end position="72"/>
    </location>
</feature>
<dbReference type="OrthoDB" id="197676at2759"/>
<dbReference type="Gene3D" id="6.10.150.10">
    <property type="match status" value="1"/>
</dbReference>
<dbReference type="InterPro" id="IPR043451">
    <property type="entry name" value="Myocardin-like"/>
</dbReference>
<dbReference type="Gene3D" id="6.10.140.2040">
    <property type="match status" value="1"/>
</dbReference>
<evidence type="ECO:0000256" key="2">
    <source>
        <dbReference type="ARBA" id="ARBA00022737"/>
    </source>
</evidence>
<dbReference type="EMBL" id="DF836326">
    <property type="protein sequence ID" value="GAN03262.1"/>
    <property type="molecule type" value="Genomic_DNA"/>
</dbReference>
<dbReference type="Proteomes" id="UP000053815">
    <property type="component" value="Unassembled WGS sequence"/>
</dbReference>
<reference evidence="6" key="1">
    <citation type="submission" date="2014-09" db="EMBL/GenBank/DDBJ databases">
        <title>Draft genome sequence of an oleaginous Mucoromycotina fungus Mucor ambiguus NBRC6742.</title>
        <authorList>
            <person name="Takeda I."/>
            <person name="Yamane N."/>
            <person name="Morita T."/>
            <person name="Tamano K."/>
            <person name="Machida M."/>
            <person name="Baker S."/>
            <person name="Koike H."/>
        </authorList>
    </citation>
    <scope>NUCLEOTIDE SEQUENCE</scope>
    <source>
        <strain evidence="6">NBRC 6742</strain>
    </source>
</reference>
<organism evidence="6">
    <name type="scientific">Mucor ambiguus</name>
    <dbReference type="NCBI Taxonomy" id="91626"/>
    <lineage>
        <taxon>Eukaryota</taxon>
        <taxon>Fungi</taxon>
        <taxon>Fungi incertae sedis</taxon>
        <taxon>Mucoromycota</taxon>
        <taxon>Mucoromycotina</taxon>
        <taxon>Mucoromycetes</taxon>
        <taxon>Mucorales</taxon>
        <taxon>Mucorineae</taxon>
        <taxon>Mucoraceae</taxon>
        <taxon>Mucor</taxon>
    </lineage>
</organism>
<dbReference type="Pfam" id="PF02755">
    <property type="entry name" value="RPEL"/>
    <property type="match status" value="3"/>
</dbReference>
<keyword evidence="3" id="KW-0539">Nucleus</keyword>
<dbReference type="GO" id="GO:0045944">
    <property type="term" value="P:positive regulation of transcription by RNA polymerase II"/>
    <property type="evidence" value="ECO:0007669"/>
    <property type="project" value="TreeGrafter"/>
</dbReference>
<evidence type="ECO:0000313" key="7">
    <source>
        <dbReference type="Proteomes" id="UP000053815"/>
    </source>
</evidence>
<gene>
    <name evidence="6" type="ORF">MAM1_0037d02714</name>
</gene>
<dbReference type="GO" id="GO:0005634">
    <property type="term" value="C:nucleus"/>
    <property type="evidence" value="ECO:0007669"/>
    <property type="project" value="UniProtKB-SubCell"/>
</dbReference>
<dbReference type="STRING" id="91626.A0A0C9MJF1"/>
<evidence type="ECO:0000256" key="4">
    <source>
        <dbReference type="PROSITE-ProRule" id="PRU00401"/>
    </source>
</evidence>
<name>A0A0C9MJF1_9FUNG</name>
<sequence>MNVAIIETVMYNETVEKRDPFEFIKSLVPPADFPDREPAAVPENTSKALEAQLAHRPDVQDLVDRNIIKDPKVAPAIQQQREELEKRKIEDSLRHKIDHRPSPETLVEQNILKDPKIAPSLQRHQLDLERNLLQDTLEHKIQERPDPAELVEQGILTKEEVPPQ</sequence>
<evidence type="ECO:0000256" key="3">
    <source>
        <dbReference type="ARBA" id="ARBA00023242"/>
    </source>
</evidence>
<dbReference type="InterPro" id="IPR004018">
    <property type="entry name" value="RPEL_repeat"/>
</dbReference>
<feature type="repeat" description="RPEL" evidence="4">
    <location>
        <begin position="91"/>
        <end position="116"/>
    </location>
</feature>
<dbReference type="SMART" id="SM00707">
    <property type="entry name" value="RPEL"/>
    <property type="match status" value="3"/>
</dbReference>
<protein>
    <submittedName>
        <fullName evidence="6">Rpel repeat protein</fullName>
    </submittedName>
</protein>